<dbReference type="AlphaFoldDB" id="A0A8J8G8P9"/>
<protein>
    <submittedName>
        <fullName evidence="1">Uncharacterized protein</fullName>
    </submittedName>
</protein>
<evidence type="ECO:0000313" key="2">
    <source>
        <dbReference type="Proteomes" id="UP000610746"/>
    </source>
</evidence>
<sequence>MKKILLLLTSISNITSRRFSTRFFAFCFLIFSVSSYSAKENPQLPQSEENGIQISSDVTIVGESYYYADTISHIKRIEKTIIAKTSKKAKIKSNNADGKKATKGKEAKQLQTKTLRTLLYIKDAELQNDLLTRYKFGKFNTIVNCKKFSIKESSFQVNIEDGTFCLEKHKFLNKFFNLQTKVVQWFSLRAPPNYFI</sequence>
<gene>
    <name evidence="1" type="ORF">HNQ03_002260</name>
</gene>
<keyword evidence="2" id="KW-1185">Reference proteome</keyword>
<dbReference type="Proteomes" id="UP000610746">
    <property type="component" value="Unassembled WGS sequence"/>
</dbReference>
<name>A0A8J8G8P9_9FLAO</name>
<evidence type="ECO:0000313" key="1">
    <source>
        <dbReference type="EMBL" id="NRS93173.1"/>
    </source>
</evidence>
<proteinExistence type="predicted"/>
<accession>A0A8J8G8P9</accession>
<dbReference type="EMBL" id="JABSNO010000017">
    <property type="protein sequence ID" value="NRS93173.1"/>
    <property type="molecule type" value="Genomic_DNA"/>
</dbReference>
<organism evidence="1 2">
    <name type="scientific">Frigoriflavimonas asaccharolytica</name>
    <dbReference type="NCBI Taxonomy" id="2735899"/>
    <lineage>
        <taxon>Bacteria</taxon>
        <taxon>Pseudomonadati</taxon>
        <taxon>Bacteroidota</taxon>
        <taxon>Flavobacteriia</taxon>
        <taxon>Flavobacteriales</taxon>
        <taxon>Weeksellaceae</taxon>
        <taxon>Frigoriflavimonas</taxon>
    </lineage>
</organism>
<reference evidence="1" key="1">
    <citation type="submission" date="2020-05" db="EMBL/GenBank/DDBJ databases">
        <title>Genomic Encyclopedia of Type Strains, Phase IV (KMG-V): Genome sequencing to study the core and pangenomes of soil and plant-associated prokaryotes.</title>
        <authorList>
            <person name="Whitman W."/>
        </authorList>
    </citation>
    <scope>NUCLEOTIDE SEQUENCE</scope>
    <source>
        <strain evidence="1">16F</strain>
    </source>
</reference>
<comment type="caution">
    <text evidence="1">The sequence shown here is derived from an EMBL/GenBank/DDBJ whole genome shotgun (WGS) entry which is preliminary data.</text>
</comment>